<feature type="compositionally biased region" description="Low complexity" evidence="1">
    <location>
        <begin position="22"/>
        <end position="32"/>
    </location>
</feature>
<reference evidence="2 3" key="1">
    <citation type="submission" date="2018-12" db="EMBL/GenBank/DDBJ databases">
        <title>Complete Genome Sequence of Glutamicibacter creatinolyticus strain LGCM259,isolated from an abscess of a 12-year-old mare in Italy.</title>
        <authorList>
            <person name="Santos R.G."/>
            <person name="Silva A.L."/>
            <person name="Seyffert N."/>
            <person name="Castro T.L.P."/>
            <person name="Attili A.R."/>
            <person name="Rifici C."/>
            <person name="Mazzullo G."/>
            <person name="Brenig B."/>
            <person name="Venanzi F."/>
            <person name="Azevedo V."/>
        </authorList>
    </citation>
    <scope>NUCLEOTIDE SEQUENCE [LARGE SCALE GENOMIC DNA]</scope>
    <source>
        <strain evidence="2 3">LGCM 259</strain>
    </source>
</reference>
<organism evidence="2 3">
    <name type="scientific">Glutamicibacter creatinolyticus</name>
    <dbReference type="NCBI Taxonomy" id="162496"/>
    <lineage>
        <taxon>Bacteria</taxon>
        <taxon>Bacillati</taxon>
        <taxon>Actinomycetota</taxon>
        <taxon>Actinomycetes</taxon>
        <taxon>Micrococcales</taxon>
        <taxon>Micrococcaceae</taxon>
        <taxon>Glutamicibacter</taxon>
    </lineage>
</organism>
<evidence type="ECO:0000313" key="2">
    <source>
        <dbReference type="EMBL" id="QCY47194.1"/>
    </source>
</evidence>
<dbReference type="KEGG" id="gcr:GcLGCM259_1463"/>
<dbReference type="EMBL" id="CP034412">
    <property type="protein sequence ID" value="QCY47194.1"/>
    <property type="molecule type" value="Genomic_DNA"/>
</dbReference>
<protein>
    <submittedName>
        <fullName evidence="2">PemK-like, MazF-like toxin of type II toxin-antitoxin system</fullName>
    </submittedName>
</protein>
<dbReference type="InterPro" id="IPR003477">
    <property type="entry name" value="PemK-like"/>
</dbReference>
<dbReference type="AlphaFoldDB" id="A0A5B7WVC2"/>
<dbReference type="GO" id="GO:0003677">
    <property type="term" value="F:DNA binding"/>
    <property type="evidence" value="ECO:0007669"/>
    <property type="project" value="InterPro"/>
</dbReference>
<evidence type="ECO:0000313" key="3">
    <source>
        <dbReference type="Proteomes" id="UP000307000"/>
    </source>
</evidence>
<dbReference type="Proteomes" id="UP000307000">
    <property type="component" value="Chromosome"/>
</dbReference>
<sequence>MALNARKIFSLLNRVVREVSRYQSASRSRQAPSPRPHPASKQNPASRPAGSAVQGGVYPGDYTAAVAVNYNPSLDGEPDPGEIVWGWVPYEEDHSQGKDRPVLLVGRDGKWLLGLMLTSKDNTNGTHRNDDYVDIGSGSWDAQGRPSEVKLDRVIRMDPATVRREGAVLDKRRFDLVVSHLNRRR</sequence>
<dbReference type="RefSeq" id="WP_138926235.1">
    <property type="nucleotide sequence ID" value="NZ_CP034412.1"/>
</dbReference>
<dbReference type="Pfam" id="PF02452">
    <property type="entry name" value="PemK_toxin"/>
    <property type="match status" value="1"/>
</dbReference>
<accession>A0A5B7WVC2</accession>
<evidence type="ECO:0000256" key="1">
    <source>
        <dbReference type="SAM" id="MobiDB-lite"/>
    </source>
</evidence>
<name>A0A5B7WVC2_9MICC</name>
<gene>
    <name evidence="2" type="ORF">GcLGCM259_1463</name>
</gene>
<feature type="region of interest" description="Disordered" evidence="1">
    <location>
        <begin position="22"/>
        <end position="56"/>
    </location>
</feature>
<keyword evidence="3" id="KW-1185">Reference proteome</keyword>
<dbReference type="SUPFAM" id="SSF50118">
    <property type="entry name" value="Cell growth inhibitor/plasmid maintenance toxic component"/>
    <property type="match status" value="1"/>
</dbReference>
<proteinExistence type="predicted"/>